<dbReference type="SUPFAM" id="SSF55797">
    <property type="entry name" value="PR-1-like"/>
    <property type="match status" value="1"/>
</dbReference>
<dbReference type="Pfam" id="PF00188">
    <property type="entry name" value="CAP"/>
    <property type="match status" value="1"/>
</dbReference>
<protein>
    <recommendedName>
        <fullName evidence="4">SCP domain-containing protein</fullName>
    </recommendedName>
</protein>
<dbReference type="Gene3D" id="3.40.33.10">
    <property type="entry name" value="CAP"/>
    <property type="match status" value="1"/>
</dbReference>
<evidence type="ECO:0000256" key="2">
    <source>
        <dbReference type="ARBA" id="ARBA00023265"/>
    </source>
</evidence>
<reference evidence="5" key="1">
    <citation type="submission" date="2023-07" db="EMBL/GenBank/DDBJ databases">
        <title>draft genome sequence of fig (Ficus carica).</title>
        <authorList>
            <person name="Takahashi T."/>
            <person name="Nishimura K."/>
        </authorList>
    </citation>
    <scope>NUCLEOTIDE SEQUENCE</scope>
</reference>
<evidence type="ECO:0000313" key="6">
    <source>
        <dbReference type="Proteomes" id="UP001187192"/>
    </source>
</evidence>
<comment type="caution">
    <text evidence="5">The sequence shown here is derived from an EMBL/GenBank/DDBJ whole genome shotgun (WGS) entry which is preliminary data.</text>
</comment>
<dbReference type="InterPro" id="IPR014044">
    <property type="entry name" value="CAP_dom"/>
</dbReference>
<comment type="function">
    <text evidence="1">Probably involved in the defense reaction of plants against pathogens.</text>
</comment>
<gene>
    <name evidence="5" type="ORF">TIFTF001_008271</name>
</gene>
<feature type="domain" description="SCP" evidence="4">
    <location>
        <begin position="69"/>
        <end position="201"/>
    </location>
</feature>
<dbReference type="GO" id="GO:0005576">
    <property type="term" value="C:extracellular region"/>
    <property type="evidence" value="ECO:0007669"/>
    <property type="project" value="InterPro"/>
</dbReference>
<sequence length="225" mass="25551">MPPSSQSLVFAVSPIIILLVVVVVPASAHLHSFSSRTHNHDGSQNATSLHVHARLGIGHFFRHIRPDVALSRQFVQAHNAVRRQLNLPLLTWDRDLARYARRWATRRLFDCQMIHSYGPYGENIFWGGHDHWTAAQAVESWIDEAQFYNPNTNECTPGEKCGHYTQVVWRDTLRVGCARMRCLSGDIFVVCEYDPPGNVDNQNPFGKVFDDFSNPDSPSLDIPIF</sequence>
<organism evidence="5 6">
    <name type="scientific">Ficus carica</name>
    <name type="common">Common fig</name>
    <dbReference type="NCBI Taxonomy" id="3494"/>
    <lineage>
        <taxon>Eukaryota</taxon>
        <taxon>Viridiplantae</taxon>
        <taxon>Streptophyta</taxon>
        <taxon>Embryophyta</taxon>
        <taxon>Tracheophyta</taxon>
        <taxon>Spermatophyta</taxon>
        <taxon>Magnoliopsida</taxon>
        <taxon>eudicotyledons</taxon>
        <taxon>Gunneridae</taxon>
        <taxon>Pentapetalae</taxon>
        <taxon>rosids</taxon>
        <taxon>fabids</taxon>
        <taxon>Rosales</taxon>
        <taxon>Moraceae</taxon>
        <taxon>Ficeae</taxon>
        <taxon>Ficus</taxon>
    </lineage>
</organism>
<keyword evidence="2" id="KW-0611">Plant defense</keyword>
<dbReference type="PANTHER" id="PTHR10334">
    <property type="entry name" value="CYSTEINE-RICH SECRETORY PROTEIN-RELATED"/>
    <property type="match status" value="1"/>
</dbReference>
<keyword evidence="3" id="KW-0732">Signal</keyword>
<dbReference type="InterPro" id="IPR018244">
    <property type="entry name" value="Allrgn_V5/Tpx1_CS"/>
</dbReference>
<evidence type="ECO:0000313" key="5">
    <source>
        <dbReference type="EMBL" id="GMN39045.1"/>
    </source>
</evidence>
<evidence type="ECO:0000256" key="1">
    <source>
        <dbReference type="ARBA" id="ARBA00003143"/>
    </source>
</evidence>
<dbReference type="AlphaFoldDB" id="A0AA87ZUJ4"/>
<dbReference type="EMBL" id="BTGU01000009">
    <property type="protein sequence ID" value="GMN39045.1"/>
    <property type="molecule type" value="Genomic_DNA"/>
</dbReference>
<dbReference type="PRINTS" id="PR00838">
    <property type="entry name" value="V5ALLERGEN"/>
</dbReference>
<accession>A0AA87ZUJ4</accession>
<feature type="chain" id="PRO_5041681527" description="SCP domain-containing protein" evidence="3">
    <location>
        <begin position="29"/>
        <end position="225"/>
    </location>
</feature>
<dbReference type="InterPro" id="IPR001283">
    <property type="entry name" value="CRISP-related"/>
</dbReference>
<name>A0AA87ZUJ4_FICCA</name>
<keyword evidence="6" id="KW-1185">Reference proteome</keyword>
<feature type="signal peptide" evidence="3">
    <location>
        <begin position="1"/>
        <end position="28"/>
    </location>
</feature>
<dbReference type="FunFam" id="3.40.33.10:FF:000004">
    <property type="entry name" value="CAP, cysteine-rich secretory protein, antigen 5"/>
    <property type="match status" value="1"/>
</dbReference>
<dbReference type="InterPro" id="IPR002413">
    <property type="entry name" value="V5_allergen-like"/>
</dbReference>
<keyword evidence="2" id="KW-0568">Pathogenesis-related protein</keyword>
<dbReference type="Proteomes" id="UP001187192">
    <property type="component" value="Unassembled WGS sequence"/>
</dbReference>
<dbReference type="PROSITE" id="PS01009">
    <property type="entry name" value="CRISP_1"/>
    <property type="match status" value="1"/>
</dbReference>
<proteinExistence type="predicted"/>
<evidence type="ECO:0000259" key="4">
    <source>
        <dbReference type="SMART" id="SM00198"/>
    </source>
</evidence>
<dbReference type="InterPro" id="IPR035940">
    <property type="entry name" value="CAP_sf"/>
</dbReference>
<dbReference type="CDD" id="cd05381">
    <property type="entry name" value="CAP_PR-1"/>
    <property type="match status" value="1"/>
</dbReference>
<dbReference type="PRINTS" id="PR00837">
    <property type="entry name" value="V5TPXLIKE"/>
</dbReference>
<dbReference type="SMART" id="SM00198">
    <property type="entry name" value="SCP"/>
    <property type="match status" value="1"/>
</dbReference>
<evidence type="ECO:0000256" key="3">
    <source>
        <dbReference type="SAM" id="SignalP"/>
    </source>
</evidence>